<dbReference type="Proteomes" id="UP000663828">
    <property type="component" value="Unassembled WGS sequence"/>
</dbReference>
<evidence type="ECO:0008006" key="3">
    <source>
        <dbReference type="Google" id="ProtNLM"/>
    </source>
</evidence>
<evidence type="ECO:0000313" key="1">
    <source>
        <dbReference type="EMBL" id="CAF1653696.1"/>
    </source>
</evidence>
<organism evidence="1 2">
    <name type="scientific">Adineta ricciae</name>
    <name type="common">Rotifer</name>
    <dbReference type="NCBI Taxonomy" id="249248"/>
    <lineage>
        <taxon>Eukaryota</taxon>
        <taxon>Metazoa</taxon>
        <taxon>Spiralia</taxon>
        <taxon>Gnathifera</taxon>
        <taxon>Rotifera</taxon>
        <taxon>Eurotatoria</taxon>
        <taxon>Bdelloidea</taxon>
        <taxon>Adinetida</taxon>
        <taxon>Adinetidae</taxon>
        <taxon>Adineta</taxon>
    </lineage>
</organism>
<sequence>MVRLDIPSRLQWDHDNGFCGETAIQSIGLYYGAWLSQKLVRTINQGEYLMQRVSDDDCRDPLRTLSILHFTYDEWDWKNSPEPQFRSFCYWMKKSILHRHPVIFGVCLESSSGFETYDHIVPAVGIRYRNEDEYDPNDELTYYDLFSRDEMKRHMNEEEFGSTTTIMHEKDYAEYGCIPLNINYGIAITGIVDEDRVALPIQLSVSSYEEPNVDFDEEPIEMIGIVQITGLIVGNVYILLRYSSYEHVPIKGDANTFLQSKFDAKHQFTAHQTTYTYKDDKSIFSTDCVYYRCIRKTN</sequence>
<proteinExistence type="predicted"/>
<name>A0A816EJI1_ADIRI</name>
<accession>A0A816EJI1</accession>
<dbReference type="AlphaFoldDB" id="A0A816EJI1"/>
<evidence type="ECO:0000313" key="2">
    <source>
        <dbReference type="Proteomes" id="UP000663828"/>
    </source>
</evidence>
<reference evidence="1" key="1">
    <citation type="submission" date="2021-02" db="EMBL/GenBank/DDBJ databases">
        <authorList>
            <person name="Nowell W R."/>
        </authorList>
    </citation>
    <scope>NUCLEOTIDE SEQUENCE</scope>
</reference>
<protein>
    <recommendedName>
        <fullName evidence="3">Peptidase C39-like domain-containing protein</fullName>
    </recommendedName>
</protein>
<keyword evidence="2" id="KW-1185">Reference proteome</keyword>
<comment type="caution">
    <text evidence="1">The sequence shown here is derived from an EMBL/GenBank/DDBJ whole genome shotgun (WGS) entry which is preliminary data.</text>
</comment>
<dbReference type="EMBL" id="CAJNOR010010423">
    <property type="protein sequence ID" value="CAF1653696.1"/>
    <property type="molecule type" value="Genomic_DNA"/>
</dbReference>
<gene>
    <name evidence="1" type="ORF">XAT740_LOCUS55497</name>
</gene>